<comment type="caution">
    <text evidence="19">The sequence shown here is derived from an EMBL/GenBank/DDBJ whole genome shotgun (WGS) entry which is preliminary data.</text>
</comment>
<dbReference type="Gene3D" id="3.40.50.300">
    <property type="entry name" value="P-loop containing nucleotide triphosphate hydrolases"/>
    <property type="match status" value="1"/>
</dbReference>
<dbReference type="InterPro" id="IPR001650">
    <property type="entry name" value="Helicase_C-like"/>
</dbReference>
<dbReference type="FunFam" id="3.40.50.10810:FF:000010">
    <property type="entry name" value="DNA repair and recombination protein RAD54-like"/>
    <property type="match status" value="1"/>
</dbReference>
<dbReference type="OrthoDB" id="413460at2759"/>
<evidence type="ECO:0000259" key="18">
    <source>
        <dbReference type="PROSITE" id="PS51194"/>
    </source>
</evidence>
<reference evidence="19 20" key="1">
    <citation type="journal article" date="2016" name="Nat. Commun.">
        <title>Extremotolerant tardigrade genome and improved radiotolerance of human cultured cells by tardigrade-unique protein.</title>
        <authorList>
            <person name="Hashimoto T."/>
            <person name="Horikawa D.D."/>
            <person name="Saito Y."/>
            <person name="Kuwahara H."/>
            <person name="Kozuka-Hata H."/>
            <person name="Shin-I T."/>
            <person name="Minakuchi Y."/>
            <person name="Ohishi K."/>
            <person name="Motoyama A."/>
            <person name="Aizu T."/>
            <person name="Enomoto A."/>
            <person name="Kondo K."/>
            <person name="Tanaka S."/>
            <person name="Hara Y."/>
            <person name="Koshikawa S."/>
            <person name="Sagara H."/>
            <person name="Miura T."/>
            <person name="Yokobori S."/>
            <person name="Miyagawa K."/>
            <person name="Suzuki Y."/>
            <person name="Kubo T."/>
            <person name="Oyama M."/>
            <person name="Kohara Y."/>
            <person name="Fujiyama A."/>
            <person name="Arakawa K."/>
            <person name="Katayama T."/>
            <person name="Toyoda A."/>
            <person name="Kunieda T."/>
        </authorList>
    </citation>
    <scope>NUCLEOTIDE SEQUENCE [LARGE SCALE GENOMIC DNA]</scope>
    <source>
        <strain evidence="19 20">YOKOZUNA-1</strain>
    </source>
</reference>
<dbReference type="GO" id="GO:0005634">
    <property type="term" value="C:nucleus"/>
    <property type="evidence" value="ECO:0007669"/>
    <property type="project" value="TreeGrafter"/>
</dbReference>
<dbReference type="CDD" id="cd18793">
    <property type="entry name" value="SF2_C_SNF"/>
    <property type="match status" value="1"/>
</dbReference>
<accession>A0A1D1VDB1</accession>
<keyword evidence="5" id="KW-0132">Cell division</keyword>
<evidence type="ECO:0000256" key="5">
    <source>
        <dbReference type="ARBA" id="ARBA00022618"/>
    </source>
</evidence>
<keyword evidence="9" id="KW-0378">Hydrolase</keyword>
<dbReference type="FunFam" id="3.40.50.300:FF:000332">
    <property type="entry name" value="DNA repair and recombination protein RAD54-like"/>
    <property type="match status" value="1"/>
</dbReference>
<dbReference type="EMBL" id="BDGG01000005">
    <property type="protein sequence ID" value="GAU99641.1"/>
    <property type="molecule type" value="Genomic_DNA"/>
</dbReference>
<dbReference type="PROSITE" id="PS51194">
    <property type="entry name" value="HELICASE_CTER"/>
    <property type="match status" value="1"/>
</dbReference>
<keyword evidence="11" id="KW-0067">ATP-binding</keyword>
<feature type="domain" description="Helicase ATP-binding" evidence="17">
    <location>
        <begin position="197"/>
        <end position="372"/>
    </location>
</feature>
<dbReference type="Pfam" id="PF00176">
    <property type="entry name" value="SNF2-rel_dom"/>
    <property type="match status" value="1"/>
</dbReference>
<dbReference type="InterPro" id="IPR050496">
    <property type="entry name" value="SNF2_RAD54_helicase_repair"/>
</dbReference>
<dbReference type="GO" id="GO:0004386">
    <property type="term" value="F:helicase activity"/>
    <property type="evidence" value="ECO:0007669"/>
    <property type="project" value="UniProtKB-KW"/>
</dbReference>
<dbReference type="STRING" id="947166.A0A1D1VDB1"/>
<evidence type="ECO:0000256" key="8">
    <source>
        <dbReference type="ARBA" id="ARBA00022776"/>
    </source>
</evidence>
<evidence type="ECO:0000256" key="10">
    <source>
        <dbReference type="ARBA" id="ARBA00022806"/>
    </source>
</evidence>
<keyword evidence="13" id="KW-0131">Cell cycle</keyword>
<comment type="subunit">
    <text evidence="2">Interacts (via N-terminus) with spn-A/Rad51.</text>
</comment>
<evidence type="ECO:0000256" key="3">
    <source>
        <dbReference type="ARBA" id="ARBA00015341"/>
    </source>
</evidence>
<evidence type="ECO:0000256" key="14">
    <source>
        <dbReference type="ARBA" id="ARBA00024776"/>
    </source>
</evidence>
<evidence type="ECO:0000256" key="4">
    <source>
        <dbReference type="ARBA" id="ARBA00022553"/>
    </source>
</evidence>
<evidence type="ECO:0000256" key="7">
    <source>
        <dbReference type="ARBA" id="ARBA00022763"/>
    </source>
</evidence>
<feature type="compositionally biased region" description="Polar residues" evidence="16">
    <location>
        <begin position="41"/>
        <end position="53"/>
    </location>
</feature>
<evidence type="ECO:0000313" key="20">
    <source>
        <dbReference type="Proteomes" id="UP000186922"/>
    </source>
</evidence>
<protein>
    <recommendedName>
        <fullName evidence="3">DNA repair and recombination protein RAD54-like</fullName>
    </recommendedName>
    <alternativeName>
        <fullName evidence="15">Protein okra</fullName>
    </alternativeName>
</protein>
<dbReference type="Pfam" id="PF00271">
    <property type="entry name" value="Helicase_C"/>
    <property type="match status" value="1"/>
</dbReference>
<feature type="region of interest" description="Disordered" evidence="16">
    <location>
        <begin position="34"/>
        <end position="56"/>
    </location>
</feature>
<dbReference type="Gene3D" id="3.40.50.10810">
    <property type="entry name" value="Tandem AAA-ATPase domain"/>
    <property type="match status" value="1"/>
</dbReference>
<dbReference type="GO" id="GO:0007131">
    <property type="term" value="P:reciprocal meiotic recombination"/>
    <property type="evidence" value="ECO:0007669"/>
    <property type="project" value="TreeGrafter"/>
</dbReference>
<dbReference type="GO" id="GO:0045003">
    <property type="term" value="P:double-strand break repair via synthesis-dependent strand annealing"/>
    <property type="evidence" value="ECO:0007669"/>
    <property type="project" value="TreeGrafter"/>
</dbReference>
<proteinExistence type="inferred from homology"/>
<comment type="similarity">
    <text evidence="1">Belongs to the SNF2/RAD54 helicase family.</text>
</comment>
<dbReference type="GO" id="GO:0016787">
    <property type="term" value="F:hydrolase activity"/>
    <property type="evidence" value="ECO:0007669"/>
    <property type="project" value="UniProtKB-KW"/>
</dbReference>
<feature type="domain" description="Helicase C-terminal" evidence="18">
    <location>
        <begin position="537"/>
        <end position="695"/>
    </location>
</feature>
<evidence type="ECO:0000313" key="19">
    <source>
        <dbReference type="EMBL" id="GAU99641.1"/>
    </source>
</evidence>
<dbReference type="InterPro" id="IPR014001">
    <property type="entry name" value="Helicase_ATP-bd"/>
</dbReference>
<evidence type="ECO:0000256" key="9">
    <source>
        <dbReference type="ARBA" id="ARBA00022801"/>
    </source>
</evidence>
<keyword evidence="8" id="KW-0498">Mitosis</keyword>
<dbReference type="AlphaFoldDB" id="A0A1D1VDB1"/>
<dbReference type="GO" id="GO:0015616">
    <property type="term" value="F:DNA translocase activity"/>
    <property type="evidence" value="ECO:0007669"/>
    <property type="project" value="TreeGrafter"/>
</dbReference>
<dbReference type="SMART" id="SM00490">
    <property type="entry name" value="HELICc"/>
    <property type="match status" value="1"/>
</dbReference>
<dbReference type="SMART" id="SM00487">
    <property type="entry name" value="DEXDc"/>
    <property type="match status" value="1"/>
</dbReference>
<dbReference type="InterPro" id="IPR038718">
    <property type="entry name" value="SNF2-like_sf"/>
</dbReference>
<keyword evidence="20" id="KW-1185">Reference proteome</keyword>
<name>A0A1D1VDB1_RAMVA</name>
<dbReference type="SUPFAM" id="SSF52540">
    <property type="entry name" value="P-loop containing nucleoside triphosphate hydrolases"/>
    <property type="match status" value="2"/>
</dbReference>
<keyword evidence="7" id="KW-0227">DNA damage</keyword>
<evidence type="ECO:0000256" key="12">
    <source>
        <dbReference type="ARBA" id="ARBA00023204"/>
    </source>
</evidence>
<gene>
    <name evidence="19" type="primary">RvY_10609-1</name>
    <name evidence="19" type="synonym">RvY_10609.1</name>
    <name evidence="19" type="ORF">RvY_10609</name>
</gene>
<evidence type="ECO:0000256" key="11">
    <source>
        <dbReference type="ARBA" id="ARBA00022840"/>
    </source>
</evidence>
<keyword evidence="4" id="KW-0597">Phosphoprotein</keyword>
<dbReference type="PANTHER" id="PTHR45629">
    <property type="entry name" value="SNF2/RAD54 FAMILY MEMBER"/>
    <property type="match status" value="1"/>
</dbReference>
<dbReference type="PROSITE" id="PS51192">
    <property type="entry name" value="HELICASE_ATP_BIND_1"/>
    <property type="match status" value="1"/>
</dbReference>
<evidence type="ECO:0000256" key="13">
    <source>
        <dbReference type="ARBA" id="ARBA00023306"/>
    </source>
</evidence>
<dbReference type="PANTHER" id="PTHR45629:SF7">
    <property type="entry name" value="DNA EXCISION REPAIR PROTEIN ERCC-6-RELATED"/>
    <property type="match status" value="1"/>
</dbReference>
<keyword evidence="10" id="KW-0347">Helicase</keyword>
<dbReference type="GO" id="GO:0051301">
    <property type="term" value="P:cell division"/>
    <property type="evidence" value="ECO:0007669"/>
    <property type="project" value="UniProtKB-KW"/>
</dbReference>
<evidence type="ECO:0000256" key="6">
    <source>
        <dbReference type="ARBA" id="ARBA00022741"/>
    </source>
</evidence>
<organism evidence="19 20">
    <name type="scientific">Ramazzottius varieornatus</name>
    <name type="common">Water bear</name>
    <name type="synonym">Tardigrade</name>
    <dbReference type="NCBI Taxonomy" id="947166"/>
    <lineage>
        <taxon>Eukaryota</taxon>
        <taxon>Metazoa</taxon>
        <taxon>Ecdysozoa</taxon>
        <taxon>Tardigrada</taxon>
        <taxon>Eutardigrada</taxon>
        <taxon>Parachela</taxon>
        <taxon>Hypsibioidea</taxon>
        <taxon>Ramazzottiidae</taxon>
        <taxon>Ramazzottius</taxon>
    </lineage>
</organism>
<dbReference type="Gene3D" id="1.20.120.850">
    <property type="entry name" value="SWI2/SNF2 ATPases, N-terminal domain"/>
    <property type="match status" value="1"/>
</dbReference>
<evidence type="ECO:0000256" key="1">
    <source>
        <dbReference type="ARBA" id="ARBA00007025"/>
    </source>
</evidence>
<dbReference type="Proteomes" id="UP000186922">
    <property type="component" value="Unassembled WGS sequence"/>
</dbReference>
<sequence length="776" mass="87005">MSCQISFPARKDCCTLTCKMPLLTRGNAPSAIKRKLETGEISENSTSRKSSLGSPGVTHNVFKKHKFSAAYRLNVATAEKTAKDDEKSATARAATISSHEDFIRKLLSKPFKCPLPGYDSSGRALGIRRDGVRRPLWDPYGDGALVLYTPPELSPAEQLKIKPDKQLVHVVVDPMLGNVLRPHQREGVKFMFDCMTGVKIPDSFGCIMADDMGLGKTLQTIALIWTLLKQGPEMKGIIEKAMIVAPSSLVRNWANEIKKWLGSRVNPLVIDSGKKDEIDKNLEQYARQQGRRTPTPILIISYETFRGHAAQVYKSKVGLVVCDEGHRLKNSENQTYQALDALDCPRRVIISGTPIQNDLTEYFSMVHFVNRGLLGTQQEFQKKYMNVITKGRDADASEDAVKKGAEVMGELTAIVNRCIIRRTSAILSKYLPVKVELVVCCALTPLQLELYETFLQSKSVKAIAKAADEDKPTKGMASSLAAITSLKKLCNHPDLIWELCREKKEGWEKGLDCFPPGYNPAKSVQPELSGKMAVLDGILALLKSTTKDKVVLVSNYTETMDVFEKLCRQRRYNYVRLDGSMTIKKRGKVVEKFNSPDSDDFVFMLSSKAGGCGLNLIGANRLVMFDPDWNPANDDQAMARVWRDGQQKQCYIYRLLSTGTIEEKILQRQLHKKALKDCVVDDIDAERHYSAADLRDLFKLNKNTNSDTHSQLKCTRCFKDVQIKSPNEDSNCASDFSQWHHHNDSKKIPDNVLKQVWQIGCTFAFHQRSHEAKSVS</sequence>
<evidence type="ECO:0000256" key="15">
    <source>
        <dbReference type="ARBA" id="ARBA00029956"/>
    </source>
</evidence>
<dbReference type="InterPro" id="IPR027417">
    <property type="entry name" value="P-loop_NTPase"/>
</dbReference>
<comment type="function">
    <text evidence="14">Involved in mitotic DNA repair and meiotic recombination. Functions in the recombinational DNA repair pathway. Essential for interhomolog gene conversion (GC), but may have a less important role in intersister GC than spn-A/Rad51. In the presence of DNA, spn-A/Rad51 enhances the ATPase activity of okr/Rad54.</text>
</comment>
<dbReference type="InterPro" id="IPR000330">
    <property type="entry name" value="SNF2_N"/>
</dbReference>
<keyword evidence="12" id="KW-0234">DNA repair</keyword>
<keyword evidence="6" id="KW-0547">Nucleotide-binding</keyword>
<evidence type="ECO:0000256" key="16">
    <source>
        <dbReference type="SAM" id="MobiDB-lite"/>
    </source>
</evidence>
<dbReference type="InterPro" id="IPR049730">
    <property type="entry name" value="SNF2/RAD54-like_C"/>
</dbReference>
<evidence type="ECO:0000256" key="2">
    <source>
        <dbReference type="ARBA" id="ARBA00011467"/>
    </source>
</evidence>
<dbReference type="GO" id="GO:0005524">
    <property type="term" value="F:ATP binding"/>
    <property type="evidence" value="ECO:0007669"/>
    <property type="project" value="UniProtKB-KW"/>
</dbReference>
<evidence type="ECO:0000259" key="17">
    <source>
        <dbReference type="PROSITE" id="PS51192"/>
    </source>
</evidence>